<sequence length="184" mass="21149">MAANGNVELVWIAVKRLDLADDGELDSEEILKEIAFPPDVSSESLKNILKTAFELDDNLVLKVPVQSTLRNQRKSLIPINSKIAQNGNNRKYFLEVTNAHQHIKPLPKTVKLREQPETLSATFNSIINRVEAMENFMPELYNKRNAKIESEMSDLGKQLKFLNQRFTEAENSHWEGMFKKNPLW</sequence>
<dbReference type="EMBL" id="KB303236">
    <property type="protein sequence ID" value="ELU03370.1"/>
    <property type="molecule type" value="Genomic_DNA"/>
</dbReference>
<organism evidence="2">
    <name type="scientific">Capitella teleta</name>
    <name type="common">Polychaete worm</name>
    <dbReference type="NCBI Taxonomy" id="283909"/>
    <lineage>
        <taxon>Eukaryota</taxon>
        <taxon>Metazoa</taxon>
        <taxon>Spiralia</taxon>
        <taxon>Lophotrochozoa</taxon>
        <taxon>Annelida</taxon>
        <taxon>Polychaeta</taxon>
        <taxon>Sedentaria</taxon>
        <taxon>Scolecida</taxon>
        <taxon>Capitellidae</taxon>
        <taxon>Capitella</taxon>
    </lineage>
</organism>
<reference evidence="2 4" key="2">
    <citation type="journal article" date="2013" name="Nature">
        <title>Insights into bilaterian evolution from three spiralian genomes.</title>
        <authorList>
            <person name="Simakov O."/>
            <person name="Marletaz F."/>
            <person name="Cho S.J."/>
            <person name="Edsinger-Gonzales E."/>
            <person name="Havlak P."/>
            <person name="Hellsten U."/>
            <person name="Kuo D.H."/>
            <person name="Larsson T."/>
            <person name="Lv J."/>
            <person name="Arendt D."/>
            <person name="Savage R."/>
            <person name="Osoegawa K."/>
            <person name="de Jong P."/>
            <person name="Grimwood J."/>
            <person name="Chapman J.A."/>
            <person name="Shapiro H."/>
            <person name="Aerts A."/>
            <person name="Otillar R.P."/>
            <person name="Terry A.Y."/>
            <person name="Boore J.L."/>
            <person name="Grigoriev I.V."/>
            <person name="Lindberg D.R."/>
            <person name="Seaver E.C."/>
            <person name="Weisblat D.A."/>
            <person name="Putnam N.H."/>
            <person name="Rokhsar D.S."/>
        </authorList>
    </citation>
    <scope>NUCLEOTIDE SEQUENCE</scope>
    <source>
        <strain evidence="2 4">I ESC-2004</strain>
    </source>
</reference>
<reference evidence="4" key="1">
    <citation type="submission" date="2012-12" db="EMBL/GenBank/DDBJ databases">
        <authorList>
            <person name="Hellsten U."/>
            <person name="Grimwood J."/>
            <person name="Chapman J.A."/>
            <person name="Shapiro H."/>
            <person name="Aerts A."/>
            <person name="Otillar R.P."/>
            <person name="Terry A.Y."/>
            <person name="Boore J.L."/>
            <person name="Simakov O."/>
            <person name="Marletaz F."/>
            <person name="Cho S.-J."/>
            <person name="Edsinger-Gonzales E."/>
            <person name="Havlak P."/>
            <person name="Kuo D.-H."/>
            <person name="Larsson T."/>
            <person name="Lv J."/>
            <person name="Arendt D."/>
            <person name="Savage R."/>
            <person name="Osoegawa K."/>
            <person name="de Jong P."/>
            <person name="Lindberg D.R."/>
            <person name="Seaver E.C."/>
            <person name="Weisblat D.A."/>
            <person name="Putnam N.H."/>
            <person name="Grigoriev I.V."/>
            <person name="Rokhsar D.S."/>
        </authorList>
    </citation>
    <scope>NUCLEOTIDE SEQUENCE</scope>
    <source>
        <strain evidence="4">I ESC-2004</strain>
    </source>
</reference>
<dbReference type="HOGENOM" id="CLU_129498_0_0_1"/>
<gene>
    <name evidence="2" type="ORF">CAPTEDRAFT_190604</name>
</gene>
<accession>R7UAI8</accession>
<feature type="coiled-coil region" evidence="1">
    <location>
        <begin position="145"/>
        <end position="172"/>
    </location>
</feature>
<name>R7UAI8_CAPTE</name>
<proteinExistence type="predicted"/>
<protein>
    <recommendedName>
        <fullName evidence="5">EF-hand domain-containing protein</fullName>
    </recommendedName>
</protein>
<dbReference type="AlphaFoldDB" id="R7UAI8"/>
<evidence type="ECO:0000313" key="4">
    <source>
        <dbReference type="Proteomes" id="UP000014760"/>
    </source>
</evidence>
<dbReference type="EnsemblMetazoa" id="CapteT190604">
    <property type="protein sequence ID" value="CapteP190604"/>
    <property type="gene ID" value="CapteG190604"/>
</dbReference>
<keyword evidence="1" id="KW-0175">Coiled coil</keyword>
<evidence type="ECO:0000313" key="3">
    <source>
        <dbReference type="EnsemblMetazoa" id="CapteP190604"/>
    </source>
</evidence>
<evidence type="ECO:0008006" key="5">
    <source>
        <dbReference type="Google" id="ProtNLM"/>
    </source>
</evidence>
<keyword evidence="4" id="KW-1185">Reference proteome</keyword>
<dbReference type="Proteomes" id="UP000014760">
    <property type="component" value="Unassembled WGS sequence"/>
</dbReference>
<reference evidence="3" key="3">
    <citation type="submission" date="2015-06" db="UniProtKB">
        <authorList>
            <consortium name="EnsemblMetazoa"/>
        </authorList>
    </citation>
    <scope>IDENTIFICATION</scope>
</reference>
<dbReference type="EMBL" id="AMQN01008493">
    <property type="status" value="NOT_ANNOTATED_CDS"/>
    <property type="molecule type" value="Genomic_DNA"/>
</dbReference>
<evidence type="ECO:0000313" key="2">
    <source>
        <dbReference type="EMBL" id="ELU03370.1"/>
    </source>
</evidence>
<dbReference type="OMA" id="MQMAESY"/>
<evidence type="ECO:0000256" key="1">
    <source>
        <dbReference type="SAM" id="Coils"/>
    </source>
</evidence>
<dbReference type="OrthoDB" id="7659889at2759"/>